<dbReference type="EMBL" id="JACXAE010000084">
    <property type="protein sequence ID" value="MBD2775736.1"/>
    <property type="molecule type" value="Genomic_DNA"/>
</dbReference>
<sequence>MILTHTSPIKSQQKLSLDFNSSCCANFLQEIVEGLQDAILILTQTGELILQNISAVRICRQLRGGCSLENSIPCAIWHLCESLLEQNLTPEESMIISDEIVVDQSHIFRIRVRCLNLERFRSPCFLVTIENLYESLQQTAFTEVQKYELTHREAEIWCLYRVNYSYKEIADNLHISLNTVKKHMKNIHAKRQAFLHL</sequence>
<dbReference type="GO" id="GO:0006355">
    <property type="term" value="P:regulation of DNA-templated transcription"/>
    <property type="evidence" value="ECO:0007669"/>
    <property type="project" value="InterPro"/>
</dbReference>
<gene>
    <name evidence="2" type="ORF">ICL16_27675</name>
</gene>
<dbReference type="InterPro" id="IPR000792">
    <property type="entry name" value="Tscrpt_reg_LuxR_C"/>
</dbReference>
<proteinExistence type="predicted"/>
<dbReference type="SUPFAM" id="SSF46894">
    <property type="entry name" value="C-terminal effector domain of the bipartite response regulators"/>
    <property type="match status" value="1"/>
</dbReference>
<feature type="domain" description="HTH luxR-type" evidence="1">
    <location>
        <begin position="142"/>
        <end position="197"/>
    </location>
</feature>
<dbReference type="SMART" id="SM00421">
    <property type="entry name" value="HTH_LUXR"/>
    <property type="match status" value="1"/>
</dbReference>
<accession>A0A8J6XMQ1</accession>
<dbReference type="PROSITE" id="PS50043">
    <property type="entry name" value="HTH_LUXR_2"/>
    <property type="match status" value="1"/>
</dbReference>
<dbReference type="InterPro" id="IPR036388">
    <property type="entry name" value="WH-like_DNA-bd_sf"/>
</dbReference>
<dbReference type="Pfam" id="PF00196">
    <property type="entry name" value="GerE"/>
    <property type="match status" value="1"/>
</dbReference>
<dbReference type="AlphaFoldDB" id="A0A8J6XMQ1"/>
<keyword evidence="3" id="KW-1185">Reference proteome</keyword>
<dbReference type="Proteomes" id="UP000629098">
    <property type="component" value="Unassembled WGS sequence"/>
</dbReference>
<protein>
    <submittedName>
        <fullName evidence="2">Helix-turn-helix transcriptional regulator</fullName>
    </submittedName>
</protein>
<dbReference type="CDD" id="cd06170">
    <property type="entry name" value="LuxR_C_like"/>
    <property type="match status" value="1"/>
</dbReference>
<reference evidence="2" key="1">
    <citation type="submission" date="2020-09" db="EMBL/GenBank/DDBJ databases">
        <title>Iningainema tapete sp. nov. (Scytonemataceae, Cyanobacteria) from greenhouses in central Florida (USA) produces two types of nodularin with biosynthetic potential for microcystin-LR and anabaenopeptins.</title>
        <authorList>
            <person name="Berthold D.E."/>
            <person name="Lefler F.W."/>
            <person name="Huang I.-S."/>
            <person name="Abdulla H."/>
            <person name="Zimba P.V."/>
            <person name="Laughinghouse H.D. IV."/>
        </authorList>
    </citation>
    <scope>NUCLEOTIDE SEQUENCE</scope>
    <source>
        <strain evidence="2">BLCCT55</strain>
    </source>
</reference>
<dbReference type="GO" id="GO:0003677">
    <property type="term" value="F:DNA binding"/>
    <property type="evidence" value="ECO:0007669"/>
    <property type="project" value="InterPro"/>
</dbReference>
<name>A0A8J6XMQ1_9CYAN</name>
<evidence type="ECO:0000313" key="2">
    <source>
        <dbReference type="EMBL" id="MBD2775736.1"/>
    </source>
</evidence>
<evidence type="ECO:0000259" key="1">
    <source>
        <dbReference type="PROSITE" id="PS50043"/>
    </source>
</evidence>
<organism evidence="2 3">
    <name type="scientific">Iningainema tapete BLCC-T55</name>
    <dbReference type="NCBI Taxonomy" id="2748662"/>
    <lineage>
        <taxon>Bacteria</taxon>
        <taxon>Bacillati</taxon>
        <taxon>Cyanobacteriota</taxon>
        <taxon>Cyanophyceae</taxon>
        <taxon>Nostocales</taxon>
        <taxon>Scytonemataceae</taxon>
        <taxon>Iningainema tapete</taxon>
    </lineage>
</organism>
<evidence type="ECO:0000313" key="3">
    <source>
        <dbReference type="Proteomes" id="UP000629098"/>
    </source>
</evidence>
<dbReference type="Gene3D" id="1.10.10.10">
    <property type="entry name" value="Winged helix-like DNA-binding domain superfamily/Winged helix DNA-binding domain"/>
    <property type="match status" value="1"/>
</dbReference>
<comment type="caution">
    <text evidence="2">The sequence shown here is derived from an EMBL/GenBank/DDBJ whole genome shotgun (WGS) entry which is preliminary data.</text>
</comment>
<dbReference type="PRINTS" id="PR00038">
    <property type="entry name" value="HTHLUXR"/>
</dbReference>
<dbReference type="InterPro" id="IPR016032">
    <property type="entry name" value="Sig_transdc_resp-reg_C-effctor"/>
</dbReference>